<feature type="region of interest" description="Disordered" evidence="1">
    <location>
        <begin position="312"/>
        <end position="336"/>
    </location>
</feature>
<accession>A0ABQ9GTG8</accession>
<evidence type="ECO:0000313" key="3">
    <source>
        <dbReference type="Proteomes" id="UP001159363"/>
    </source>
</evidence>
<name>A0ABQ9GTG8_9NEOP</name>
<proteinExistence type="predicted"/>
<feature type="compositionally biased region" description="Polar residues" evidence="1">
    <location>
        <begin position="312"/>
        <end position="323"/>
    </location>
</feature>
<evidence type="ECO:0000313" key="2">
    <source>
        <dbReference type="EMBL" id="KAJ8875294.1"/>
    </source>
</evidence>
<reference evidence="2 3" key="1">
    <citation type="submission" date="2023-02" db="EMBL/GenBank/DDBJ databases">
        <title>LHISI_Scaffold_Assembly.</title>
        <authorList>
            <person name="Stuart O.P."/>
            <person name="Cleave R."/>
            <person name="Magrath M.J.L."/>
            <person name="Mikheyev A.S."/>
        </authorList>
    </citation>
    <scope>NUCLEOTIDE SEQUENCE [LARGE SCALE GENOMIC DNA]</scope>
    <source>
        <strain evidence="2">Daus_M_001</strain>
        <tissue evidence="2">Leg muscle</tissue>
    </source>
</reference>
<dbReference type="Proteomes" id="UP001159363">
    <property type="component" value="Chromosome 8"/>
</dbReference>
<keyword evidence="3" id="KW-1185">Reference proteome</keyword>
<gene>
    <name evidence="2" type="ORF">PR048_023189</name>
</gene>
<dbReference type="EMBL" id="JARBHB010000009">
    <property type="protein sequence ID" value="KAJ8875294.1"/>
    <property type="molecule type" value="Genomic_DNA"/>
</dbReference>
<evidence type="ECO:0000256" key="1">
    <source>
        <dbReference type="SAM" id="MobiDB-lite"/>
    </source>
</evidence>
<comment type="caution">
    <text evidence="2">The sequence shown here is derived from an EMBL/GenBank/DDBJ whole genome shotgun (WGS) entry which is preliminary data.</text>
</comment>
<protein>
    <submittedName>
        <fullName evidence="2">Uncharacterized protein</fullName>
    </submittedName>
</protein>
<sequence>MVFDTSWRRLAQSSPSAVAADNQCTVDIGKFVHKTVDYRTTTVAVIGPRCLLPLRNFSAEHVAEESGACTERPCSKPAAYSKTRLPSRSAVTSRNRKRALSLPIGAASSVGFVTGQRNIRAAEVLLNDSAGVAFGRACQAAKFSLSCPSPPPSPPRLNPPRTTSHLCHVDNDDQSSLFGPGQDAECCEIFIIFPSSLSFAHSGDAALDSRASVALSVRSLLCHVASVVRLLASHLGVPDFGMWESCRTMPLVDGFSRGSPVSPALSIRCCSILTPRFTLIGSRLLDVNRLLKGRHRSGFPPHVYSCATHVTKTGGQERAQNSEAGRGEKPAFPPQARDNLMRQQHGDSLFENHLGH</sequence>
<organism evidence="2 3">
    <name type="scientific">Dryococelus australis</name>
    <dbReference type="NCBI Taxonomy" id="614101"/>
    <lineage>
        <taxon>Eukaryota</taxon>
        <taxon>Metazoa</taxon>
        <taxon>Ecdysozoa</taxon>
        <taxon>Arthropoda</taxon>
        <taxon>Hexapoda</taxon>
        <taxon>Insecta</taxon>
        <taxon>Pterygota</taxon>
        <taxon>Neoptera</taxon>
        <taxon>Polyneoptera</taxon>
        <taxon>Phasmatodea</taxon>
        <taxon>Verophasmatodea</taxon>
        <taxon>Anareolatae</taxon>
        <taxon>Phasmatidae</taxon>
        <taxon>Eurycanthinae</taxon>
        <taxon>Dryococelus</taxon>
    </lineage>
</organism>